<dbReference type="InterPro" id="IPR015943">
    <property type="entry name" value="WD40/YVTN_repeat-like_dom_sf"/>
</dbReference>
<dbReference type="Gene3D" id="2.130.10.10">
    <property type="entry name" value="YVTN repeat-like/Quinoprotein amine dehydrogenase"/>
    <property type="match status" value="1"/>
</dbReference>
<dbReference type="PROSITE" id="PS50082">
    <property type="entry name" value="WD_REPEATS_2"/>
    <property type="match status" value="1"/>
</dbReference>
<evidence type="ECO:0000256" key="2">
    <source>
        <dbReference type="ARBA" id="ARBA00022737"/>
    </source>
</evidence>
<keyword evidence="4" id="KW-0175">Coiled coil</keyword>
<sequence>MFNVKAVAKKGGDAAGDQVPAGKLGWAPVHEFTNATISRSAAAVSGTNIYTVDKTGVRRWNTTDGRCHQFVAGDVPGTVLCLEAVGPDLWCCLAEGNIVVYDNNGEVKKKPFNAHNREILCIKASPPLPSLGRQFVVTGGWDFTLKTWDVDGKALGSRGHHHGAVECVLVTVSAAGKHKVWSGSADGTAFVWTDEAGDGDISKGDSRALKNPSGSGVCSLVAAAGGSVWAGTVDGRVLVWGAQDEELKQDKAVHSEKVSCLEAVGSHVWSGSADRTIMAHDAATFASLYTIGGDQGTFLKTILNVGWGVWTFNNKSIKVYTDEGILQASKQAADQAWGQLMEAHDVEAGLRSEIDLLNKKVTALEAELKQVSASAFKATSEAQQQAEKAEEVRKALAAELAAELQGVEAQLAAEQAAKQAGQEDLAAKLREVEQRAKAAEVSHAEQMAEKQQEADSKAAELAAQRRELEQTLEAQKAALEAKGQAESGLQQQLRDAQRGGAASQESSRLQQQLVEAGETAAAWEADKQALQARIAELEQNQQQVVSSKSAEAEQHQAAVAALQGKQQQAHEEMRRAHDQLLADHEALQDRADEAQKRAEDLAAQLHEAAERAAAAQAHMQAEVDQLAEQLAAARQDRYQLQVALKVAQKQSAARPDSSAPLRDLEAALTQACADYRDLLQEVERMRMVPPAPAQEHQQQDSGLQQQLLECQQALRASQQDARDMEAMVRELRTKCQELHQAVLNAEQCRIEPQSPRVNSPRSWQRNPTLVNAERPTSGHFLPAIPLPPRPEKVRHIPPNGFV</sequence>
<dbReference type="InterPro" id="IPR001680">
    <property type="entry name" value="WD40_rpt"/>
</dbReference>
<accession>A0AAW1PHS8</accession>
<proteinExistence type="predicted"/>
<comment type="caution">
    <text evidence="6">The sequence shown here is derived from an EMBL/GenBank/DDBJ whole genome shotgun (WGS) entry which is preliminary data.</text>
</comment>
<gene>
    <name evidence="6" type="ORF">WJX72_008417</name>
</gene>
<evidence type="ECO:0000313" key="7">
    <source>
        <dbReference type="Proteomes" id="UP001489004"/>
    </source>
</evidence>
<dbReference type="InterPro" id="IPR019775">
    <property type="entry name" value="WD40_repeat_CS"/>
</dbReference>
<dbReference type="InterPro" id="IPR036322">
    <property type="entry name" value="WD40_repeat_dom_sf"/>
</dbReference>
<dbReference type="AlphaFoldDB" id="A0AAW1PHS8"/>
<feature type="region of interest" description="Disordered" evidence="5">
    <location>
        <begin position="437"/>
        <end position="460"/>
    </location>
</feature>
<protein>
    <submittedName>
        <fullName evidence="6">Uncharacterized protein</fullName>
    </submittedName>
</protein>
<dbReference type="SMART" id="SM00320">
    <property type="entry name" value="WD40"/>
    <property type="match status" value="4"/>
</dbReference>
<organism evidence="6 7">
    <name type="scientific">[Myrmecia] bisecta</name>
    <dbReference type="NCBI Taxonomy" id="41462"/>
    <lineage>
        <taxon>Eukaryota</taxon>
        <taxon>Viridiplantae</taxon>
        <taxon>Chlorophyta</taxon>
        <taxon>core chlorophytes</taxon>
        <taxon>Trebouxiophyceae</taxon>
        <taxon>Trebouxiales</taxon>
        <taxon>Trebouxiaceae</taxon>
        <taxon>Myrmecia</taxon>
    </lineage>
</organism>
<name>A0AAW1PHS8_9CHLO</name>
<keyword evidence="1 3" id="KW-0853">WD repeat</keyword>
<evidence type="ECO:0000256" key="4">
    <source>
        <dbReference type="SAM" id="Coils"/>
    </source>
</evidence>
<feature type="repeat" description="WD" evidence="3">
    <location>
        <begin position="112"/>
        <end position="151"/>
    </location>
</feature>
<evidence type="ECO:0000256" key="1">
    <source>
        <dbReference type="ARBA" id="ARBA00022574"/>
    </source>
</evidence>
<feature type="coiled-coil region" evidence="4">
    <location>
        <begin position="714"/>
        <end position="741"/>
    </location>
</feature>
<dbReference type="PANTHER" id="PTHR44489:SF11">
    <property type="entry name" value="WD REPEAT DOMAIN 86"/>
    <property type="match status" value="1"/>
</dbReference>
<dbReference type="EMBL" id="JALJOR010000008">
    <property type="protein sequence ID" value="KAK9813071.1"/>
    <property type="molecule type" value="Genomic_DNA"/>
</dbReference>
<keyword evidence="2" id="KW-0677">Repeat</keyword>
<dbReference type="PANTHER" id="PTHR44489">
    <property type="match status" value="1"/>
</dbReference>
<evidence type="ECO:0000313" key="6">
    <source>
        <dbReference type="EMBL" id="KAK9813071.1"/>
    </source>
</evidence>
<evidence type="ECO:0000256" key="3">
    <source>
        <dbReference type="PROSITE-ProRule" id="PRU00221"/>
    </source>
</evidence>
<dbReference type="Proteomes" id="UP001489004">
    <property type="component" value="Unassembled WGS sequence"/>
</dbReference>
<feature type="region of interest" description="Disordered" evidence="5">
    <location>
        <begin position="486"/>
        <end position="513"/>
    </location>
</feature>
<feature type="compositionally biased region" description="Polar residues" evidence="5">
    <location>
        <begin position="503"/>
        <end position="513"/>
    </location>
</feature>
<reference evidence="6 7" key="1">
    <citation type="journal article" date="2024" name="Nat. Commun.">
        <title>Phylogenomics reveals the evolutionary origins of lichenization in chlorophyte algae.</title>
        <authorList>
            <person name="Puginier C."/>
            <person name="Libourel C."/>
            <person name="Otte J."/>
            <person name="Skaloud P."/>
            <person name="Haon M."/>
            <person name="Grisel S."/>
            <person name="Petersen M."/>
            <person name="Berrin J.G."/>
            <person name="Delaux P.M."/>
            <person name="Dal Grande F."/>
            <person name="Keller J."/>
        </authorList>
    </citation>
    <scope>NUCLEOTIDE SEQUENCE [LARGE SCALE GENOMIC DNA]</scope>
    <source>
        <strain evidence="6 7">SAG 2043</strain>
    </source>
</reference>
<dbReference type="PROSITE" id="PS00678">
    <property type="entry name" value="WD_REPEATS_1"/>
    <property type="match status" value="1"/>
</dbReference>
<evidence type="ECO:0000256" key="5">
    <source>
        <dbReference type="SAM" id="MobiDB-lite"/>
    </source>
</evidence>
<dbReference type="InterPro" id="IPR044715">
    <property type="entry name" value="WDR86-like"/>
</dbReference>
<keyword evidence="7" id="KW-1185">Reference proteome</keyword>
<feature type="region of interest" description="Disordered" evidence="5">
    <location>
        <begin position="771"/>
        <end position="802"/>
    </location>
</feature>
<dbReference type="SUPFAM" id="SSF50978">
    <property type="entry name" value="WD40 repeat-like"/>
    <property type="match status" value="1"/>
</dbReference>
<feature type="coiled-coil region" evidence="4">
    <location>
        <begin position="513"/>
        <end position="636"/>
    </location>
</feature>